<feature type="transmembrane region" description="Helical" evidence="1">
    <location>
        <begin position="39"/>
        <end position="59"/>
    </location>
</feature>
<feature type="transmembrane region" description="Helical" evidence="1">
    <location>
        <begin position="155"/>
        <end position="174"/>
    </location>
</feature>
<dbReference type="Pfam" id="PF13858">
    <property type="entry name" value="DUF4199"/>
    <property type="match status" value="1"/>
</dbReference>
<feature type="transmembrane region" description="Helical" evidence="1">
    <location>
        <begin position="80"/>
        <end position="101"/>
    </location>
</feature>
<evidence type="ECO:0000256" key="1">
    <source>
        <dbReference type="SAM" id="Phobius"/>
    </source>
</evidence>
<dbReference type="OrthoDB" id="660361at2"/>
<keyword evidence="1" id="KW-1133">Transmembrane helix</keyword>
<keyword evidence="1" id="KW-0812">Transmembrane</keyword>
<dbReference type="Proteomes" id="UP000294535">
    <property type="component" value="Unassembled WGS sequence"/>
</dbReference>
<comment type="caution">
    <text evidence="2">The sequence shown here is derived from an EMBL/GenBank/DDBJ whole genome shotgun (WGS) entry which is preliminary data.</text>
</comment>
<evidence type="ECO:0000313" key="3">
    <source>
        <dbReference type="Proteomes" id="UP000294535"/>
    </source>
</evidence>
<feature type="transmembrane region" description="Helical" evidence="1">
    <location>
        <begin position="12"/>
        <end position="33"/>
    </location>
</feature>
<name>A0A4R6T4P7_9BACT</name>
<keyword evidence="3" id="KW-1185">Reference proteome</keyword>
<dbReference type="InterPro" id="IPR025250">
    <property type="entry name" value="DUF4199"/>
</dbReference>
<organism evidence="2 3">
    <name type="scientific">Algoriphagus boseongensis</name>
    <dbReference type="NCBI Taxonomy" id="1442587"/>
    <lineage>
        <taxon>Bacteria</taxon>
        <taxon>Pseudomonadati</taxon>
        <taxon>Bacteroidota</taxon>
        <taxon>Cytophagia</taxon>
        <taxon>Cytophagales</taxon>
        <taxon>Cyclobacteriaceae</taxon>
        <taxon>Algoriphagus</taxon>
    </lineage>
</organism>
<sequence>MEEQAQSPFQAAIKPGITMGLIALALTYIAYFVDSTLLATWWFGLGFLVIFFGLIIYFGKQYRTELGGFMSFGTAFNFSFLTMIVSGLVSLVGQLLLFQVIDPDLGSVLADITFENSMKMMESFGGNPDSLSPEMLDEMRKSSSDPYTLSGQLKGFGFGLIAYAIIALILGAILKKRDKSLDY</sequence>
<gene>
    <name evidence="2" type="ORF">DFQ04_2805</name>
</gene>
<reference evidence="2 3" key="1">
    <citation type="submission" date="2019-03" db="EMBL/GenBank/DDBJ databases">
        <title>Genomic Encyclopedia of Type Strains, Phase III (KMG-III): the genomes of soil and plant-associated and newly described type strains.</title>
        <authorList>
            <person name="Whitman W."/>
        </authorList>
    </citation>
    <scope>NUCLEOTIDE SEQUENCE [LARGE SCALE GENOMIC DNA]</scope>
    <source>
        <strain evidence="2 3">CECT 8446</strain>
    </source>
</reference>
<dbReference type="EMBL" id="SNYF01000008">
    <property type="protein sequence ID" value="TDQ14924.1"/>
    <property type="molecule type" value="Genomic_DNA"/>
</dbReference>
<evidence type="ECO:0000313" key="2">
    <source>
        <dbReference type="EMBL" id="TDQ14924.1"/>
    </source>
</evidence>
<protein>
    <submittedName>
        <fullName evidence="2">Uncharacterized protein DUF4199</fullName>
    </submittedName>
</protein>
<dbReference type="AlphaFoldDB" id="A0A4R6T4P7"/>
<keyword evidence="1" id="KW-0472">Membrane</keyword>
<proteinExistence type="predicted"/>
<accession>A0A4R6T4P7</accession>
<dbReference type="RefSeq" id="WP_133556860.1">
    <property type="nucleotide sequence ID" value="NZ_SNYF01000008.1"/>
</dbReference>